<dbReference type="Gene3D" id="3.30.457.10">
    <property type="entry name" value="Copper amine oxidase-like, N-terminal domain"/>
    <property type="match status" value="1"/>
</dbReference>
<dbReference type="Pfam" id="PF01522">
    <property type="entry name" value="Polysacc_deac_1"/>
    <property type="match status" value="1"/>
</dbReference>
<dbReference type="SUPFAM" id="SSF55383">
    <property type="entry name" value="Copper amine oxidase, domain N"/>
    <property type="match status" value="1"/>
</dbReference>
<feature type="domain" description="NodB homology" evidence="1">
    <location>
        <begin position="485"/>
        <end position="588"/>
    </location>
</feature>
<dbReference type="InterPro" id="IPR002509">
    <property type="entry name" value="NODB_dom"/>
</dbReference>
<gene>
    <name evidence="3" type="ORF">Pmgp_01922</name>
</gene>
<dbReference type="OrthoDB" id="43281at2"/>
<feature type="domain" description="Copper amine oxidase-like N-terminal" evidence="2">
    <location>
        <begin position="36"/>
        <end position="142"/>
    </location>
</feature>
<organism evidence="3 4">
    <name type="scientific">Pelotomaculum propionicicum</name>
    <dbReference type="NCBI Taxonomy" id="258475"/>
    <lineage>
        <taxon>Bacteria</taxon>
        <taxon>Bacillati</taxon>
        <taxon>Bacillota</taxon>
        <taxon>Clostridia</taxon>
        <taxon>Eubacteriales</taxon>
        <taxon>Desulfotomaculaceae</taxon>
        <taxon>Pelotomaculum</taxon>
    </lineage>
</organism>
<accession>A0A4Y7RQM8</accession>
<dbReference type="Gene3D" id="3.20.20.370">
    <property type="entry name" value="Glycoside hydrolase/deacetylase"/>
    <property type="match status" value="1"/>
</dbReference>
<dbReference type="InterPro" id="IPR011330">
    <property type="entry name" value="Glyco_hydro/deAcase_b/a-brl"/>
</dbReference>
<dbReference type="InterPro" id="IPR036582">
    <property type="entry name" value="Mao_N_sf"/>
</dbReference>
<sequence length="710" mass="78139">MKKCTIRFFTVLILAVTLSFCFINTSFALEPISILVNNEKISSDVPPLIEQGRVLVPMRCIFEALGADVSWNSENQTILAKKGDISVSLTIGSKVAFKNNQEIALDVPPFITDGRTMVPVRFVSECLGYSVKWEAEKNTVNITTAADIVLAASDTPEDLKKSATHICSGANDQVQIQAAVAAAAGGKCLILPGTYNKDSSAGVAVQSNTEIEISRGAIINQNKLDADCSIFKNTDQVNGNTNIKIHGEGVLNGNRQKSTAGNQYAVDFVKVKGGLVECYIDNFRTLEARLRESDAVVRNLRFYNMPKDEYVLIEFLSADSSGFTTINQANTTWSIETANPCHDASYIKIAVNKGQQGGVEFDKLSDTEQSLDLRYKMFSFWMRIEGLTSDKDLSTVLDAVKLGFHGEKGYPAQDFMLTAMYSRNSTVWVRLIGVPSANNESMLARTMSRVKYISLRVDAAQTGELPGPLTVDFDDLSLIPIKDGGKVCFSFDDGYSTWGKIGDILTEYGYKGCFNIVTGGYNNGEHKTYSDLLPVYKKLALAGHEIGSHSHSHSVDRQSLFSELIKSKEILQRDGLGDIRFFAYPGGSSLWLGDMVAAAHEVYSGCRATAKNITTQGEIKPLFSTVAITLDNSMEKIKAQIAWAVNNHENVALYAHTLDGVDCSEVRLREVCDFLHDMGIPVVTYSEMFPENMYPEPDWRAAEKKYLQGE</sequence>
<dbReference type="RefSeq" id="WP_134213769.1">
    <property type="nucleotide sequence ID" value="NZ_QFFZ01000018.1"/>
</dbReference>
<dbReference type="SUPFAM" id="SSF51126">
    <property type="entry name" value="Pectin lyase-like"/>
    <property type="match status" value="1"/>
</dbReference>
<evidence type="ECO:0000259" key="2">
    <source>
        <dbReference type="Pfam" id="PF07833"/>
    </source>
</evidence>
<name>A0A4Y7RQM8_9FIRM</name>
<dbReference type="Gene3D" id="2.160.20.10">
    <property type="entry name" value="Single-stranded right-handed beta-helix, Pectin lyase-like"/>
    <property type="match status" value="1"/>
</dbReference>
<reference evidence="3 4" key="1">
    <citation type="journal article" date="2018" name="Environ. Microbiol.">
        <title>Novel energy conservation strategies and behaviour of Pelotomaculum schinkii driving syntrophic propionate catabolism.</title>
        <authorList>
            <person name="Hidalgo-Ahumada C.A.P."/>
            <person name="Nobu M.K."/>
            <person name="Narihiro T."/>
            <person name="Tamaki H."/>
            <person name="Liu W.T."/>
            <person name="Kamagata Y."/>
            <person name="Stams A.J.M."/>
            <person name="Imachi H."/>
            <person name="Sousa D.Z."/>
        </authorList>
    </citation>
    <scope>NUCLEOTIDE SEQUENCE [LARGE SCALE GENOMIC DNA]</scope>
    <source>
        <strain evidence="3 4">MGP</strain>
    </source>
</reference>
<evidence type="ECO:0000313" key="3">
    <source>
        <dbReference type="EMBL" id="TEB11050.1"/>
    </source>
</evidence>
<dbReference type="AlphaFoldDB" id="A0A4Y7RQM8"/>
<comment type="caution">
    <text evidence="3">The sequence shown here is derived from an EMBL/GenBank/DDBJ whole genome shotgun (WGS) entry which is preliminary data.</text>
</comment>
<keyword evidence="4" id="KW-1185">Reference proteome</keyword>
<evidence type="ECO:0000313" key="4">
    <source>
        <dbReference type="Proteomes" id="UP000297597"/>
    </source>
</evidence>
<dbReference type="GO" id="GO:0016810">
    <property type="term" value="F:hydrolase activity, acting on carbon-nitrogen (but not peptide) bonds"/>
    <property type="evidence" value="ECO:0007669"/>
    <property type="project" value="InterPro"/>
</dbReference>
<dbReference type="InterPro" id="IPR012334">
    <property type="entry name" value="Pectin_lyas_fold"/>
</dbReference>
<dbReference type="GO" id="GO:0005975">
    <property type="term" value="P:carbohydrate metabolic process"/>
    <property type="evidence" value="ECO:0007669"/>
    <property type="project" value="InterPro"/>
</dbReference>
<dbReference type="SUPFAM" id="SSF88713">
    <property type="entry name" value="Glycoside hydrolase/deacetylase"/>
    <property type="match status" value="1"/>
</dbReference>
<evidence type="ECO:0000259" key="1">
    <source>
        <dbReference type="Pfam" id="PF01522"/>
    </source>
</evidence>
<dbReference type="EMBL" id="QFFZ01000018">
    <property type="protein sequence ID" value="TEB11050.1"/>
    <property type="molecule type" value="Genomic_DNA"/>
</dbReference>
<protein>
    <submittedName>
        <fullName evidence="3">Protease inhibitor</fullName>
    </submittedName>
</protein>
<dbReference type="Proteomes" id="UP000297597">
    <property type="component" value="Unassembled WGS sequence"/>
</dbReference>
<proteinExistence type="predicted"/>
<dbReference type="InterPro" id="IPR012854">
    <property type="entry name" value="Cu_amine_oxidase-like_N"/>
</dbReference>
<dbReference type="Pfam" id="PF07833">
    <property type="entry name" value="Cu_amine_oxidN1"/>
    <property type="match status" value="1"/>
</dbReference>
<dbReference type="InterPro" id="IPR011050">
    <property type="entry name" value="Pectin_lyase_fold/virulence"/>
</dbReference>